<dbReference type="SUPFAM" id="SSF54171">
    <property type="entry name" value="DNA-binding domain"/>
    <property type="match status" value="1"/>
</dbReference>
<sequence>MWSYSDVIQELSSVYCMSQLDERGVETRDYCLCSSHENLCSPSLQYQEIDFHQNSSDMEDFKHKCCLSTSQCQAMSEIRYEMKDEKSASTKSKNLSQKLDIKQKLISLRWRILNQYVSVFVSSKKKAKSVTKKNLKRRSKYIGVSKNNANWQSLINVNQIKKYIGTFTNEIQAARAYDLYSVAMKGEEASLNFDYTPSDMLERIQYFLEHDYIKCD</sequence>
<dbReference type="Proteomes" id="UP001295684">
    <property type="component" value="Unassembled WGS sequence"/>
</dbReference>
<evidence type="ECO:0000256" key="2">
    <source>
        <dbReference type="ARBA" id="ARBA00023015"/>
    </source>
</evidence>
<protein>
    <recommendedName>
        <fullName evidence="6">AP2/ERF domain-containing protein</fullName>
    </recommendedName>
</protein>
<evidence type="ECO:0000256" key="5">
    <source>
        <dbReference type="ARBA" id="ARBA00023242"/>
    </source>
</evidence>
<evidence type="ECO:0000256" key="3">
    <source>
        <dbReference type="ARBA" id="ARBA00023125"/>
    </source>
</evidence>
<evidence type="ECO:0000256" key="1">
    <source>
        <dbReference type="ARBA" id="ARBA00004123"/>
    </source>
</evidence>
<comment type="subcellular location">
    <subcellularLocation>
        <location evidence="1">Nucleus</location>
    </subcellularLocation>
</comment>
<evidence type="ECO:0000256" key="4">
    <source>
        <dbReference type="ARBA" id="ARBA00023163"/>
    </source>
</evidence>
<reference evidence="7" key="1">
    <citation type="submission" date="2023-07" db="EMBL/GenBank/DDBJ databases">
        <authorList>
            <consortium name="AG Swart"/>
            <person name="Singh M."/>
            <person name="Singh A."/>
            <person name="Seah K."/>
            <person name="Emmerich C."/>
        </authorList>
    </citation>
    <scope>NUCLEOTIDE SEQUENCE</scope>
    <source>
        <strain evidence="7">DP1</strain>
    </source>
</reference>
<keyword evidence="4" id="KW-0804">Transcription</keyword>
<keyword evidence="2" id="KW-0805">Transcription regulation</keyword>
<dbReference type="SMART" id="SM00380">
    <property type="entry name" value="AP2"/>
    <property type="match status" value="1"/>
</dbReference>
<dbReference type="Gene3D" id="3.30.730.10">
    <property type="entry name" value="AP2/ERF domain"/>
    <property type="match status" value="1"/>
</dbReference>
<dbReference type="InterPro" id="IPR016177">
    <property type="entry name" value="DNA-bd_dom_sf"/>
</dbReference>
<name>A0AAD1XY39_EUPCR</name>
<gene>
    <name evidence="7" type="ORF">ECRASSUSDP1_LOCUS22594</name>
</gene>
<keyword evidence="3" id="KW-0238">DNA-binding</keyword>
<feature type="domain" description="AP2/ERF" evidence="6">
    <location>
        <begin position="126"/>
        <end position="194"/>
    </location>
</feature>
<comment type="caution">
    <text evidence="7">The sequence shown here is derived from an EMBL/GenBank/DDBJ whole genome shotgun (WGS) entry which is preliminary data.</text>
</comment>
<accession>A0AAD1XY39</accession>
<evidence type="ECO:0000313" key="8">
    <source>
        <dbReference type="Proteomes" id="UP001295684"/>
    </source>
</evidence>
<evidence type="ECO:0000313" key="7">
    <source>
        <dbReference type="EMBL" id="CAI2381147.1"/>
    </source>
</evidence>
<dbReference type="InterPro" id="IPR001471">
    <property type="entry name" value="AP2/ERF_dom"/>
</dbReference>
<evidence type="ECO:0000259" key="6">
    <source>
        <dbReference type="PROSITE" id="PS51032"/>
    </source>
</evidence>
<dbReference type="GO" id="GO:0003677">
    <property type="term" value="F:DNA binding"/>
    <property type="evidence" value="ECO:0007669"/>
    <property type="project" value="UniProtKB-KW"/>
</dbReference>
<dbReference type="GO" id="GO:0003700">
    <property type="term" value="F:DNA-binding transcription factor activity"/>
    <property type="evidence" value="ECO:0007669"/>
    <property type="project" value="InterPro"/>
</dbReference>
<dbReference type="GO" id="GO:0005634">
    <property type="term" value="C:nucleus"/>
    <property type="evidence" value="ECO:0007669"/>
    <property type="project" value="UniProtKB-SubCell"/>
</dbReference>
<dbReference type="InterPro" id="IPR036955">
    <property type="entry name" value="AP2/ERF_dom_sf"/>
</dbReference>
<dbReference type="EMBL" id="CAMPGE010023179">
    <property type="protein sequence ID" value="CAI2381147.1"/>
    <property type="molecule type" value="Genomic_DNA"/>
</dbReference>
<keyword evidence="8" id="KW-1185">Reference proteome</keyword>
<dbReference type="AlphaFoldDB" id="A0AAD1XY39"/>
<keyword evidence="5" id="KW-0539">Nucleus</keyword>
<dbReference type="PROSITE" id="PS51032">
    <property type="entry name" value="AP2_ERF"/>
    <property type="match status" value="1"/>
</dbReference>
<proteinExistence type="predicted"/>
<organism evidence="7 8">
    <name type="scientific">Euplotes crassus</name>
    <dbReference type="NCBI Taxonomy" id="5936"/>
    <lineage>
        <taxon>Eukaryota</taxon>
        <taxon>Sar</taxon>
        <taxon>Alveolata</taxon>
        <taxon>Ciliophora</taxon>
        <taxon>Intramacronucleata</taxon>
        <taxon>Spirotrichea</taxon>
        <taxon>Hypotrichia</taxon>
        <taxon>Euplotida</taxon>
        <taxon>Euplotidae</taxon>
        <taxon>Moneuplotes</taxon>
    </lineage>
</organism>